<dbReference type="InterPro" id="IPR018930">
    <property type="entry name" value="LEA-18"/>
</dbReference>
<feature type="region of interest" description="Disordered" evidence="1">
    <location>
        <begin position="1"/>
        <end position="89"/>
    </location>
</feature>
<evidence type="ECO:0000313" key="2">
    <source>
        <dbReference type="EMBL" id="KAK9670301.1"/>
    </source>
</evidence>
<dbReference type="EMBL" id="JBDFQZ010000013">
    <property type="protein sequence ID" value="KAK9670301.1"/>
    <property type="molecule type" value="Genomic_DNA"/>
</dbReference>
<reference evidence="2" key="1">
    <citation type="submission" date="2024-03" db="EMBL/GenBank/DDBJ databases">
        <title>WGS assembly of Saponaria officinalis var. Norfolk2.</title>
        <authorList>
            <person name="Jenkins J."/>
            <person name="Shu S."/>
            <person name="Grimwood J."/>
            <person name="Barry K."/>
            <person name="Goodstein D."/>
            <person name="Schmutz J."/>
            <person name="Leebens-Mack J."/>
            <person name="Osbourn A."/>
        </authorList>
    </citation>
    <scope>NUCLEOTIDE SEQUENCE [LARGE SCALE GENOMIC DNA]</scope>
    <source>
        <strain evidence="2">JIC</strain>
    </source>
</reference>
<gene>
    <name evidence="2" type="ORF">RND81_13G192600</name>
</gene>
<comment type="caution">
    <text evidence="2">The sequence shown here is derived from an EMBL/GenBank/DDBJ whole genome shotgun (WGS) entry which is preliminary data.</text>
</comment>
<evidence type="ECO:0008006" key="4">
    <source>
        <dbReference type="Google" id="ProtNLM"/>
    </source>
</evidence>
<feature type="compositionally biased region" description="Basic and acidic residues" evidence="1">
    <location>
        <begin position="1"/>
        <end position="21"/>
    </location>
</feature>
<dbReference type="Proteomes" id="UP001443914">
    <property type="component" value="Unassembled WGS sequence"/>
</dbReference>
<keyword evidence="3" id="KW-1185">Reference proteome</keyword>
<organism evidence="2 3">
    <name type="scientific">Saponaria officinalis</name>
    <name type="common">Common soapwort</name>
    <name type="synonym">Lychnis saponaria</name>
    <dbReference type="NCBI Taxonomy" id="3572"/>
    <lineage>
        <taxon>Eukaryota</taxon>
        <taxon>Viridiplantae</taxon>
        <taxon>Streptophyta</taxon>
        <taxon>Embryophyta</taxon>
        <taxon>Tracheophyta</taxon>
        <taxon>Spermatophyta</taxon>
        <taxon>Magnoliopsida</taxon>
        <taxon>eudicotyledons</taxon>
        <taxon>Gunneridae</taxon>
        <taxon>Pentapetalae</taxon>
        <taxon>Caryophyllales</taxon>
        <taxon>Caryophyllaceae</taxon>
        <taxon>Caryophylleae</taxon>
        <taxon>Saponaria</taxon>
    </lineage>
</organism>
<proteinExistence type="predicted"/>
<name>A0AAW1GZW1_SAPOF</name>
<dbReference type="Pfam" id="PF10714">
    <property type="entry name" value="LEA_6"/>
    <property type="match status" value="1"/>
</dbReference>
<dbReference type="AlphaFoldDB" id="A0AAW1GZW1"/>
<sequence length="89" mass="9367">MEKTNKEQSDKHQSEDAKKLEGLPTETSPYVQYKDLEDYKLQGYGTQGHSDPEPGRGAGDTDAPTESGGAPVSKNPGSATDAPGHPGVP</sequence>
<protein>
    <recommendedName>
        <fullName evidence="4">Late embryogenesis abundant protein, LEA-18</fullName>
    </recommendedName>
</protein>
<evidence type="ECO:0000313" key="3">
    <source>
        <dbReference type="Proteomes" id="UP001443914"/>
    </source>
</evidence>
<accession>A0AAW1GZW1</accession>
<evidence type="ECO:0000256" key="1">
    <source>
        <dbReference type="SAM" id="MobiDB-lite"/>
    </source>
</evidence>